<reference evidence="2 3" key="1">
    <citation type="submission" date="2020-05" db="EMBL/GenBank/DDBJ databases">
        <title>Identification and distribution of gene clusters putatively required for synthesis of sphingolipid metabolism inhibitors in phylogenetically diverse species of the filamentous fungus Fusarium.</title>
        <authorList>
            <person name="Kim H.-S."/>
            <person name="Busman M."/>
            <person name="Brown D.W."/>
            <person name="Divon H."/>
            <person name="Uhlig S."/>
            <person name="Proctor R.H."/>
        </authorList>
    </citation>
    <scope>NUCLEOTIDE SEQUENCE [LARGE SCALE GENOMIC DNA]</scope>
    <source>
        <strain evidence="2 3">NRRL 20693</strain>
    </source>
</reference>
<comment type="caution">
    <text evidence="2">The sequence shown here is derived from an EMBL/GenBank/DDBJ whole genome shotgun (WGS) entry which is preliminary data.</text>
</comment>
<organism evidence="2 3">
    <name type="scientific">Fusarium heterosporum</name>
    <dbReference type="NCBI Taxonomy" id="42747"/>
    <lineage>
        <taxon>Eukaryota</taxon>
        <taxon>Fungi</taxon>
        <taxon>Dikarya</taxon>
        <taxon>Ascomycota</taxon>
        <taxon>Pezizomycotina</taxon>
        <taxon>Sordariomycetes</taxon>
        <taxon>Hypocreomycetidae</taxon>
        <taxon>Hypocreales</taxon>
        <taxon>Nectriaceae</taxon>
        <taxon>Fusarium</taxon>
        <taxon>Fusarium heterosporum species complex</taxon>
    </lineage>
</organism>
<feature type="region of interest" description="Disordered" evidence="1">
    <location>
        <begin position="69"/>
        <end position="123"/>
    </location>
</feature>
<sequence>MGNSQSSGTEQDQNKSLYQRYKDSKKNVPLSDEDIKKYTGKTREELNEWADTQPGVGKNQLAGRVTAGGTSGLSGVAMADGLGGWGWSAEPNDANRGMKFPPTKKYAPKEEPKEEPREIPEEK</sequence>
<accession>A0A8H5X001</accession>
<dbReference type="AlphaFoldDB" id="A0A8H5X001"/>
<gene>
    <name evidence="2" type="ORF">FHETE_1305</name>
</gene>
<proteinExistence type="predicted"/>
<feature type="region of interest" description="Disordered" evidence="1">
    <location>
        <begin position="1"/>
        <end position="37"/>
    </location>
</feature>
<evidence type="ECO:0000313" key="2">
    <source>
        <dbReference type="EMBL" id="KAF5678331.1"/>
    </source>
</evidence>
<feature type="compositionally biased region" description="Polar residues" evidence="1">
    <location>
        <begin position="1"/>
        <end position="17"/>
    </location>
</feature>
<protein>
    <submittedName>
        <fullName evidence="2">Uncharacterized protein</fullName>
    </submittedName>
</protein>
<dbReference type="OrthoDB" id="4837859at2759"/>
<dbReference type="Proteomes" id="UP000567885">
    <property type="component" value="Unassembled WGS sequence"/>
</dbReference>
<dbReference type="EMBL" id="JAAGWQ010000019">
    <property type="protein sequence ID" value="KAF5678331.1"/>
    <property type="molecule type" value="Genomic_DNA"/>
</dbReference>
<name>A0A8H5X001_FUSHE</name>
<feature type="compositionally biased region" description="Basic and acidic residues" evidence="1">
    <location>
        <begin position="107"/>
        <end position="123"/>
    </location>
</feature>
<evidence type="ECO:0000313" key="3">
    <source>
        <dbReference type="Proteomes" id="UP000567885"/>
    </source>
</evidence>
<keyword evidence="3" id="KW-1185">Reference proteome</keyword>
<evidence type="ECO:0000256" key="1">
    <source>
        <dbReference type="SAM" id="MobiDB-lite"/>
    </source>
</evidence>